<evidence type="ECO:0000313" key="2">
    <source>
        <dbReference type="EMBL" id="JAD98055.1"/>
    </source>
</evidence>
<evidence type="ECO:0000256" key="1">
    <source>
        <dbReference type="SAM" id="MobiDB-lite"/>
    </source>
</evidence>
<protein>
    <submittedName>
        <fullName evidence="2">Uncharacterized protein</fullName>
    </submittedName>
</protein>
<dbReference type="AlphaFoldDB" id="A0A0A9EJN3"/>
<sequence>MRTGRSRTAHLPRGETFMKRQR</sequence>
<feature type="compositionally biased region" description="Basic residues" evidence="1">
    <location>
        <begin position="1"/>
        <end position="10"/>
    </location>
</feature>
<dbReference type="EMBL" id="GBRH01199840">
    <property type="protein sequence ID" value="JAD98055.1"/>
    <property type="molecule type" value="Transcribed_RNA"/>
</dbReference>
<proteinExistence type="predicted"/>
<reference evidence="2" key="2">
    <citation type="journal article" date="2015" name="Data Brief">
        <title>Shoot transcriptome of the giant reed, Arundo donax.</title>
        <authorList>
            <person name="Barrero R.A."/>
            <person name="Guerrero F.D."/>
            <person name="Moolhuijzen P."/>
            <person name="Goolsby J.A."/>
            <person name="Tidwell J."/>
            <person name="Bellgard S.E."/>
            <person name="Bellgard M.I."/>
        </authorList>
    </citation>
    <scope>NUCLEOTIDE SEQUENCE</scope>
    <source>
        <tissue evidence="2">Shoot tissue taken approximately 20 cm above the soil surface</tissue>
    </source>
</reference>
<accession>A0A0A9EJN3</accession>
<reference evidence="2" key="1">
    <citation type="submission" date="2014-09" db="EMBL/GenBank/DDBJ databases">
        <authorList>
            <person name="Magalhaes I.L.F."/>
            <person name="Oliveira U."/>
            <person name="Santos F.R."/>
            <person name="Vidigal T.H.D.A."/>
            <person name="Brescovit A.D."/>
            <person name="Santos A.J."/>
        </authorList>
    </citation>
    <scope>NUCLEOTIDE SEQUENCE</scope>
    <source>
        <tissue evidence="2">Shoot tissue taken approximately 20 cm above the soil surface</tissue>
    </source>
</reference>
<feature type="region of interest" description="Disordered" evidence="1">
    <location>
        <begin position="1"/>
        <end position="22"/>
    </location>
</feature>
<name>A0A0A9EJN3_ARUDO</name>
<feature type="compositionally biased region" description="Basic and acidic residues" evidence="1">
    <location>
        <begin position="12"/>
        <end position="22"/>
    </location>
</feature>
<organism evidence="2">
    <name type="scientific">Arundo donax</name>
    <name type="common">Giant reed</name>
    <name type="synonym">Donax arundinaceus</name>
    <dbReference type="NCBI Taxonomy" id="35708"/>
    <lineage>
        <taxon>Eukaryota</taxon>
        <taxon>Viridiplantae</taxon>
        <taxon>Streptophyta</taxon>
        <taxon>Embryophyta</taxon>
        <taxon>Tracheophyta</taxon>
        <taxon>Spermatophyta</taxon>
        <taxon>Magnoliopsida</taxon>
        <taxon>Liliopsida</taxon>
        <taxon>Poales</taxon>
        <taxon>Poaceae</taxon>
        <taxon>PACMAD clade</taxon>
        <taxon>Arundinoideae</taxon>
        <taxon>Arundineae</taxon>
        <taxon>Arundo</taxon>
    </lineage>
</organism>